<reference evidence="1" key="1">
    <citation type="submission" date="2022-03" db="EMBL/GenBank/DDBJ databases">
        <authorList>
            <person name="Martin H S."/>
        </authorList>
    </citation>
    <scope>NUCLEOTIDE SEQUENCE</scope>
</reference>
<sequence>MITAFPPIDGVQLQADAGPRIVRAKRRGVAWQWRRSGRINGNVVPNKMRDYYVFREIRYNHPGQWRRQRSLGCSRW</sequence>
<accession>A0ABN8HLR1</accession>
<gene>
    <name evidence="1" type="ORF">IPOD504_LOCUS826</name>
</gene>
<dbReference type="EMBL" id="OW152813">
    <property type="protein sequence ID" value="CAH2036056.1"/>
    <property type="molecule type" value="Genomic_DNA"/>
</dbReference>
<name>A0ABN8HLR1_9NEOP</name>
<evidence type="ECO:0000313" key="1">
    <source>
        <dbReference type="EMBL" id="CAH2036056.1"/>
    </source>
</evidence>
<protein>
    <submittedName>
        <fullName evidence="1">Uncharacterized protein</fullName>
    </submittedName>
</protein>
<organism evidence="1 2">
    <name type="scientific">Iphiclides podalirius</name>
    <name type="common">scarce swallowtail</name>
    <dbReference type="NCBI Taxonomy" id="110791"/>
    <lineage>
        <taxon>Eukaryota</taxon>
        <taxon>Metazoa</taxon>
        <taxon>Ecdysozoa</taxon>
        <taxon>Arthropoda</taxon>
        <taxon>Hexapoda</taxon>
        <taxon>Insecta</taxon>
        <taxon>Pterygota</taxon>
        <taxon>Neoptera</taxon>
        <taxon>Endopterygota</taxon>
        <taxon>Lepidoptera</taxon>
        <taxon>Glossata</taxon>
        <taxon>Ditrysia</taxon>
        <taxon>Papilionoidea</taxon>
        <taxon>Papilionidae</taxon>
        <taxon>Papilioninae</taxon>
        <taxon>Iphiclides</taxon>
    </lineage>
</organism>
<keyword evidence="2" id="KW-1185">Reference proteome</keyword>
<proteinExistence type="predicted"/>
<dbReference type="Proteomes" id="UP000837857">
    <property type="component" value="Chromosome 1"/>
</dbReference>
<feature type="non-terminal residue" evidence="1">
    <location>
        <position position="1"/>
    </location>
</feature>
<evidence type="ECO:0000313" key="2">
    <source>
        <dbReference type="Proteomes" id="UP000837857"/>
    </source>
</evidence>